<name>A0ABP4LUI2_9ACTN</name>
<evidence type="ECO:0000313" key="3">
    <source>
        <dbReference type="Proteomes" id="UP001501470"/>
    </source>
</evidence>
<keyword evidence="3" id="KW-1185">Reference proteome</keyword>
<comment type="caution">
    <text evidence="2">The sequence shown here is derived from an EMBL/GenBank/DDBJ whole genome shotgun (WGS) entry which is preliminary data.</text>
</comment>
<keyword evidence="1" id="KW-0732">Signal</keyword>
<proteinExistence type="predicted"/>
<dbReference type="EMBL" id="BAAAQD010000011">
    <property type="protein sequence ID" value="GAA1530832.1"/>
    <property type="molecule type" value="Genomic_DNA"/>
</dbReference>
<evidence type="ECO:0008006" key="4">
    <source>
        <dbReference type="Google" id="ProtNLM"/>
    </source>
</evidence>
<evidence type="ECO:0000313" key="2">
    <source>
        <dbReference type="EMBL" id="GAA1530832.1"/>
    </source>
</evidence>
<reference evidence="3" key="1">
    <citation type="journal article" date="2019" name="Int. J. Syst. Evol. Microbiol.">
        <title>The Global Catalogue of Microorganisms (GCM) 10K type strain sequencing project: providing services to taxonomists for standard genome sequencing and annotation.</title>
        <authorList>
            <consortium name="The Broad Institute Genomics Platform"/>
            <consortium name="The Broad Institute Genome Sequencing Center for Infectious Disease"/>
            <person name="Wu L."/>
            <person name="Ma J."/>
        </authorList>
    </citation>
    <scope>NUCLEOTIDE SEQUENCE [LARGE SCALE GENOMIC DNA]</scope>
    <source>
        <strain evidence="3">JCM 15933</strain>
    </source>
</reference>
<gene>
    <name evidence="2" type="ORF">GCM10009827_055660</name>
</gene>
<feature type="chain" id="PRO_5047397263" description="Lipoprotein" evidence="1">
    <location>
        <begin position="21"/>
        <end position="177"/>
    </location>
</feature>
<dbReference type="PROSITE" id="PS51257">
    <property type="entry name" value="PROKAR_LIPOPROTEIN"/>
    <property type="match status" value="1"/>
</dbReference>
<protein>
    <recommendedName>
        <fullName evidence="4">Lipoprotein</fullName>
    </recommendedName>
</protein>
<dbReference type="RefSeq" id="WP_344505097.1">
    <property type="nucleotide sequence ID" value="NZ_BAAAQD010000011.1"/>
</dbReference>
<sequence length="177" mass="17911">MQLRRTILALALSTTVALTAACSSEDPSPAAQGSANAAASAAGTNAAGTSAAAAPSQSVDLKANTEAVCKAVVAAYDKEKEAVVAVLTELLTAAAKDDKAAMATAKSKGKVVFDRLSASVNAELEKAADPQAKAALQNFVKAFSRVLESDNLASDAFQTEMDKATAEATKYCPALDA</sequence>
<dbReference type="Proteomes" id="UP001501470">
    <property type="component" value="Unassembled WGS sequence"/>
</dbReference>
<feature type="signal peptide" evidence="1">
    <location>
        <begin position="1"/>
        <end position="20"/>
    </location>
</feature>
<organism evidence="2 3">
    <name type="scientific">Dactylosporangium maewongense</name>
    <dbReference type="NCBI Taxonomy" id="634393"/>
    <lineage>
        <taxon>Bacteria</taxon>
        <taxon>Bacillati</taxon>
        <taxon>Actinomycetota</taxon>
        <taxon>Actinomycetes</taxon>
        <taxon>Micromonosporales</taxon>
        <taxon>Micromonosporaceae</taxon>
        <taxon>Dactylosporangium</taxon>
    </lineage>
</organism>
<evidence type="ECO:0000256" key="1">
    <source>
        <dbReference type="SAM" id="SignalP"/>
    </source>
</evidence>
<accession>A0ABP4LUI2</accession>